<dbReference type="PRINTS" id="PR00080">
    <property type="entry name" value="SDRFAMILY"/>
</dbReference>
<comment type="caution">
    <text evidence="3">The sequence shown here is derived from an EMBL/GenBank/DDBJ whole genome shotgun (WGS) entry which is preliminary data.</text>
</comment>
<dbReference type="EMBL" id="JAVYJV010000004">
    <property type="protein sequence ID" value="KAK4372240.1"/>
    <property type="molecule type" value="Genomic_DNA"/>
</dbReference>
<evidence type="ECO:0000256" key="1">
    <source>
        <dbReference type="ARBA" id="ARBA00006484"/>
    </source>
</evidence>
<dbReference type="Proteomes" id="UP001291623">
    <property type="component" value="Unassembled WGS sequence"/>
</dbReference>
<dbReference type="AlphaFoldDB" id="A0AAE1SLQ0"/>
<dbReference type="InterPro" id="IPR020904">
    <property type="entry name" value="Sc_DH/Rdtase_CS"/>
</dbReference>
<protein>
    <submittedName>
        <fullName evidence="3">Uncharacterized protein</fullName>
    </submittedName>
</protein>
<name>A0AAE1SLQ0_9SOLA</name>
<dbReference type="InterPro" id="IPR036291">
    <property type="entry name" value="NAD(P)-bd_dom_sf"/>
</dbReference>
<dbReference type="InterPro" id="IPR002347">
    <property type="entry name" value="SDR_fam"/>
</dbReference>
<dbReference type="Pfam" id="PF13561">
    <property type="entry name" value="adh_short_C2"/>
    <property type="match status" value="2"/>
</dbReference>
<reference evidence="3" key="1">
    <citation type="submission" date="2023-12" db="EMBL/GenBank/DDBJ databases">
        <title>Genome assembly of Anisodus tanguticus.</title>
        <authorList>
            <person name="Wang Y.-J."/>
        </authorList>
    </citation>
    <scope>NUCLEOTIDE SEQUENCE</scope>
    <source>
        <strain evidence="3">KB-2021</strain>
        <tissue evidence="3">Leaf</tissue>
    </source>
</reference>
<keyword evidence="4" id="KW-1185">Reference proteome</keyword>
<proteinExistence type="inferred from homology"/>
<dbReference type="PANTHER" id="PTHR42820:SF10">
    <property type="entry name" value="SHORT-CHAIN DEHYDROGENASE REDUCTASE 3B-LIKE"/>
    <property type="match status" value="1"/>
</dbReference>
<dbReference type="PANTHER" id="PTHR42820">
    <property type="entry name" value="SHORT-CHAIN DEHYDROGENASE REDUCTASE"/>
    <property type="match status" value="1"/>
</dbReference>
<evidence type="ECO:0000313" key="4">
    <source>
        <dbReference type="Proteomes" id="UP001291623"/>
    </source>
</evidence>
<organism evidence="3 4">
    <name type="scientific">Anisodus tanguticus</name>
    <dbReference type="NCBI Taxonomy" id="243964"/>
    <lineage>
        <taxon>Eukaryota</taxon>
        <taxon>Viridiplantae</taxon>
        <taxon>Streptophyta</taxon>
        <taxon>Embryophyta</taxon>
        <taxon>Tracheophyta</taxon>
        <taxon>Spermatophyta</taxon>
        <taxon>Magnoliopsida</taxon>
        <taxon>eudicotyledons</taxon>
        <taxon>Gunneridae</taxon>
        <taxon>Pentapetalae</taxon>
        <taxon>asterids</taxon>
        <taxon>lamiids</taxon>
        <taxon>Solanales</taxon>
        <taxon>Solanaceae</taxon>
        <taxon>Solanoideae</taxon>
        <taxon>Hyoscyameae</taxon>
        <taxon>Anisodus</taxon>
    </lineage>
</organism>
<dbReference type="PROSITE" id="PS00061">
    <property type="entry name" value="ADH_SHORT"/>
    <property type="match status" value="1"/>
</dbReference>
<gene>
    <name evidence="3" type="ORF">RND71_007624</name>
</gene>
<accession>A0AAE1SLQ0</accession>
<comment type="similarity">
    <text evidence="1">Belongs to the short-chain dehydrogenases/reductases (SDR) family.</text>
</comment>
<dbReference type="Gene3D" id="3.40.50.720">
    <property type="entry name" value="NAD(P)-binding Rossmann-like Domain"/>
    <property type="match status" value="1"/>
</dbReference>
<evidence type="ECO:0000256" key="2">
    <source>
        <dbReference type="ARBA" id="ARBA00023027"/>
    </source>
</evidence>
<dbReference type="PRINTS" id="PR00081">
    <property type="entry name" value="GDHRDH"/>
</dbReference>
<keyword evidence="2" id="KW-0520">NAD</keyword>
<dbReference type="SUPFAM" id="SSF51735">
    <property type="entry name" value="NAD(P)-binding Rossmann-fold domains"/>
    <property type="match status" value="1"/>
</dbReference>
<sequence length="232" mass="24343">MGNSDGENIRNSPLSLPKKMRPFQVGGQSGCAASGIGEASARLFVEHGAHVVITEIQDELGLQVVASIGTDMDNFRHCNVTDEKQVEETVAYAVKKYGTLDIMFSSVGTLHLCSVLDMDMTVFDKTMTVNARGSDLVVKHAARVMVAKKIRGSIICIASLEGILAGAASLAYVASKHAVVGIVKAAARELGVTLSTKHVAQAALLLASDESAYISGQNLAVDGGLSSILKLE</sequence>
<evidence type="ECO:0000313" key="3">
    <source>
        <dbReference type="EMBL" id="KAK4372240.1"/>
    </source>
</evidence>